<reference evidence="4" key="2">
    <citation type="journal article" date="2021" name="PeerJ">
        <title>Extensive microbial diversity within the chicken gut microbiome revealed by metagenomics and culture.</title>
        <authorList>
            <person name="Gilroy R."/>
            <person name="Ravi A."/>
            <person name="Getino M."/>
            <person name="Pursley I."/>
            <person name="Horton D.L."/>
            <person name="Alikhan N.F."/>
            <person name="Baker D."/>
            <person name="Gharbi K."/>
            <person name="Hall N."/>
            <person name="Watson M."/>
            <person name="Adriaenssens E.M."/>
            <person name="Foster-Nyarko E."/>
            <person name="Jarju S."/>
            <person name="Secka A."/>
            <person name="Antonio M."/>
            <person name="Oren A."/>
            <person name="Chaudhuri R.R."/>
            <person name="La Ragione R."/>
            <person name="Hildebrand F."/>
            <person name="Pallen M.J."/>
        </authorList>
    </citation>
    <scope>NUCLEOTIDE SEQUENCE</scope>
    <source>
        <strain evidence="4">ChiGjej2B2-16831</strain>
    </source>
</reference>
<dbReference type="GO" id="GO:0003723">
    <property type="term" value="F:RNA binding"/>
    <property type="evidence" value="ECO:0007669"/>
    <property type="project" value="UniProtKB-UniRule"/>
</dbReference>
<gene>
    <name evidence="4" type="ORF">IAD24_05940</name>
</gene>
<reference evidence="4" key="1">
    <citation type="submission" date="2020-10" db="EMBL/GenBank/DDBJ databases">
        <authorList>
            <person name="Gilroy R."/>
        </authorList>
    </citation>
    <scope>NUCLEOTIDE SEQUENCE</scope>
    <source>
        <strain evidence="4">ChiGjej2B2-16831</strain>
    </source>
</reference>
<dbReference type="InterPro" id="IPR035920">
    <property type="entry name" value="YhbY-like_sf"/>
</dbReference>
<accession>A0A9D1N4F5</accession>
<sequence>MTGRERAEFRKQANGLEPVFQIGKGDIGDAMIDAIDAALQKRELIKLAVLDTSGLTARDAAEALSAATGAEVIQCIGRRFVLYRKREQR</sequence>
<evidence type="ECO:0000256" key="1">
    <source>
        <dbReference type="ARBA" id="ARBA00022884"/>
    </source>
</evidence>
<evidence type="ECO:0000259" key="3">
    <source>
        <dbReference type="PROSITE" id="PS51295"/>
    </source>
</evidence>
<dbReference type="PROSITE" id="PS51295">
    <property type="entry name" value="CRM"/>
    <property type="match status" value="1"/>
</dbReference>
<dbReference type="Gene3D" id="3.30.110.60">
    <property type="entry name" value="YhbY-like"/>
    <property type="match status" value="1"/>
</dbReference>
<evidence type="ECO:0000256" key="2">
    <source>
        <dbReference type="PROSITE-ProRule" id="PRU00626"/>
    </source>
</evidence>
<dbReference type="SMART" id="SM01103">
    <property type="entry name" value="CRS1_YhbY"/>
    <property type="match status" value="1"/>
</dbReference>
<comment type="caution">
    <text evidence="4">The sequence shown here is derived from an EMBL/GenBank/DDBJ whole genome shotgun (WGS) entry which is preliminary data.</text>
</comment>
<dbReference type="EMBL" id="DVNZ01000189">
    <property type="protein sequence ID" value="HIU94685.1"/>
    <property type="molecule type" value="Genomic_DNA"/>
</dbReference>
<keyword evidence="1 2" id="KW-0694">RNA-binding</keyword>
<dbReference type="PANTHER" id="PTHR40065">
    <property type="entry name" value="RNA-BINDING PROTEIN YHBY"/>
    <property type="match status" value="1"/>
</dbReference>
<organism evidence="4 5">
    <name type="scientific">Candidatus Aphodomorpha intestinavium</name>
    <dbReference type="NCBI Taxonomy" id="2840672"/>
    <lineage>
        <taxon>Bacteria</taxon>
        <taxon>Bacillati</taxon>
        <taxon>Bacillota</taxon>
        <taxon>Clostridia</taxon>
        <taxon>Eubacteriales</taxon>
        <taxon>Candidatus Aphodomorpha</taxon>
    </lineage>
</organism>
<evidence type="ECO:0000313" key="4">
    <source>
        <dbReference type="EMBL" id="HIU94685.1"/>
    </source>
</evidence>
<name>A0A9D1N4F5_9FIRM</name>
<dbReference type="PANTHER" id="PTHR40065:SF3">
    <property type="entry name" value="RNA-BINDING PROTEIN YHBY"/>
    <property type="match status" value="1"/>
</dbReference>
<protein>
    <submittedName>
        <fullName evidence="4">YhbY family RNA-binding protein</fullName>
    </submittedName>
</protein>
<proteinExistence type="predicted"/>
<dbReference type="InterPro" id="IPR001890">
    <property type="entry name" value="RNA-binding_CRM"/>
</dbReference>
<dbReference type="Pfam" id="PF01985">
    <property type="entry name" value="CRS1_YhbY"/>
    <property type="match status" value="1"/>
</dbReference>
<evidence type="ECO:0000313" key="5">
    <source>
        <dbReference type="Proteomes" id="UP000824128"/>
    </source>
</evidence>
<dbReference type="Proteomes" id="UP000824128">
    <property type="component" value="Unassembled WGS sequence"/>
</dbReference>
<feature type="domain" description="CRM" evidence="3">
    <location>
        <begin position="1"/>
        <end position="89"/>
    </location>
</feature>
<dbReference type="SUPFAM" id="SSF75471">
    <property type="entry name" value="YhbY-like"/>
    <property type="match status" value="1"/>
</dbReference>
<dbReference type="AlphaFoldDB" id="A0A9D1N4F5"/>
<dbReference type="InterPro" id="IPR051925">
    <property type="entry name" value="RNA-binding_domain"/>
</dbReference>